<dbReference type="GO" id="GO:0008360">
    <property type="term" value="P:regulation of cell shape"/>
    <property type="evidence" value="ECO:0007669"/>
    <property type="project" value="UniProtKB-KW"/>
</dbReference>
<dbReference type="GO" id="GO:0016740">
    <property type="term" value="F:transferase activity"/>
    <property type="evidence" value="ECO:0007669"/>
    <property type="project" value="UniProtKB-KW"/>
</dbReference>
<name>A0A3B0V4P8_9ZZZZ</name>
<dbReference type="EMBL" id="UOEU01000399">
    <property type="protein sequence ID" value="VAW32857.1"/>
    <property type="molecule type" value="Genomic_DNA"/>
</dbReference>
<keyword evidence="5" id="KW-0961">Cell wall biogenesis/degradation</keyword>
<evidence type="ECO:0000256" key="3">
    <source>
        <dbReference type="ARBA" id="ARBA00022960"/>
    </source>
</evidence>
<dbReference type="UniPathway" id="UPA00219"/>
<keyword evidence="2" id="KW-0808">Transferase</keyword>
<keyword evidence="4" id="KW-0573">Peptidoglycan synthesis</keyword>
<evidence type="ECO:0000256" key="4">
    <source>
        <dbReference type="ARBA" id="ARBA00022984"/>
    </source>
</evidence>
<evidence type="ECO:0000256" key="1">
    <source>
        <dbReference type="ARBA" id="ARBA00004752"/>
    </source>
</evidence>
<proteinExistence type="predicted"/>
<feature type="domain" description="L,D-TPase catalytic" evidence="6">
    <location>
        <begin position="1"/>
        <end position="64"/>
    </location>
</feature>
<dbReference type="Pfam" id="PF03734">
    <property type="entry name" value="YkuD"/>
    <property type="match status" value="1"/>
</dbReference>
<dbReference type="GO" id="GO:0018104">
    <property type="term" value="P:peptidoglycan-protein cross-linking"/>
    <property type="evidence" value="ECO:0007669"/>
    <property type="project" value="TreeGrafter"/>
</dbReference>
<evidence type="ECO:0000256" key="2">
    <source>
        <dbReference type="ARBA" id="ARBA00022679"/>
    </source>
</evidence>
<protein>
    <recommendedName>
        <fullName evidence="6">L,D-TPase catalytic domain-containing protein</fullName>
    </recommendedName>
</protein>
<evidence type="ECO:0000259" key="6">
    <source>
        <dbReference type="PROSITE" id="PS52029"/>
    </source>
</evidence>
<dbReference type="Gene3D" id="2.40.440.10">
    <property type="entry name" value="L,D-transpeptidase catalytic domain-like"/>
    <property type="match status" value="1"/>
</dbReference>
<dbReference type="InterPro" id="IPR005490">
    <property type="entry name" value="LD_TPept_cat_dom"/>
</dbReference>
<organism evidence="7">
    <name type="scientific">hydrothermal vent metagenome</name>
    <dbReference type="NCBI Taxonomy" id="652676"/>
    <lineage>
        <taxon>unclassified sequences</taxon>
        <taxon>metagenomes</taxon>
        <taxon>ecological metagenomes</taxon>
    </lineage>
</organism>
<evidence type="ECO:0000256" key="5">
    <source>
        <dbReference type="ARBA" id="ARBA00023316"/>
    </source>
</evidence>
<reference evidence="7" key="1">
    <citation type="submission" date="2018-06" db="EMBL/GenBank/DDBJ databases">
        <authorList>
            <person name="Zhirakovskaya E."/>
        </authorList>
    </citation>
    <scope>NUCLEOTIDE SEQUENCE</scope>
</reference>
<dbReference type="GO" id="GO:0071972">
    <property type="term" value="F:peptidoglycan L,D-transpeptidase activity"/>
    <property type="evidence" value="ECO:0007669"/>
    <property type="project" value="TreeGrafter"/>
</dbReference>
<sequence length="76" mass="9116">YFLEDIPYIMYFDMFNGIALHGTYWHDRFGYKQSHGCVNMTILDAEWTFNWSAEGPNDLWVWVHTSDPFTQLAQFE</sequence>
<gene>
    <name evidence="7" type="ORF">MNBD_CHLOROFLEXI01-1231</name>
</gene>
<keyword evidence="3" id="KW-0133">Cell shape</keyword>
<dbReference type="PANTHER" id="PTHR30582">
    <property type="entry name" value="L,D-TRANSPEPTIDASE"/>
    <property type="match status" value="1"/>
</dbReference>
<dbReference type="SUPFAM" id="SSF141523">
    <property type="entry name" value="L,D-transpeptidase catalytic domain-like"/>
    <property type="match status" value="1"/>
</dbReference>
<feature type="non-terminal residue" evidence="7">
    <location>
        <position position="1"/>
    </location>
</feature>
<dbReference type="CDD" id="cd16913">
    <property type="entry name" value="YkuD_like"/>
    <property type="match status" value="1"/>
</dbReference>
<dbReference type="GO" id="GO:0071555">
    <property type="term" value="P:cell wall organization"/>
    <property type="evidence" value="ECO:0007669"/>
    <property type="project" value="UniProtKB-KW"/>
</dbReference>
<dbReference type="InterPro" id="IPR038063">
    <property type="entry name" value="Transpep_catalytic_dom"/>
</dbReference>
<dbReference type="PANTHER" id="PTHR30582:SF2">
    <property type="entry name" value="L,D-TRANSPEPTIDASE YCIB-RELATED"/>
    <property type="match status" value="1"/>
</dbReference>
<evidence type="ECO:0000313" key="7">
    <source>
        <dbReference type="EMBL" id="VAW32857.1"/>
    </source>
</evidence>
<accession>A0A3B0V4P8</accession>
<dbReference type="GO" id="GO:0005576">
    <property type="term" value="C:extracellular region"/>
    <property type="evidence" value="ECO:0007669"/>
    <property type="project" value="TreeGrafter"/>
</dbReference>
<comment type="pathway">
    <text evidence="1">Cell wall biogenesis; peptidoglycan biosynthesis.</text>
</comment>
<dbReference type="AlphaFoldDB" id="A0A3B0V4P8"/>
<dbReference type="InterPro" id="IPR050979">
    <property type="entry name" value="LD-transpeptidase"/>
</dbReference>
<dbReference type="PROSITE" id="PS52029">
    <property type="entry name" value="LD_TPASE"/>
    <property type="match status" value="1"/>
</dbReference>